<feature type="compositionally biased region" description="Basic residues" evidence="1">
    <location>
        <begin position="150"/>
        <end position="167"/>
    </location>
</feature>
<feature type="compositionally biased region" description="Basic residues" evidence="1">
    <location>
        <begin position="196"/>
        <end position="208"/>
    </location>
</feature>
<accession>A0A2T8KVE8</accession>
<evidence type="ECO:0000256" key="1">
    <source>
        <dbReference type="SAM" id="MobiDB-lite"/>
    </source>
</evidence>
<organism evidence="2">
    <name type="scientific">Panicum hallii</name>
    <dbReference type="NCBI Taxonomy" id="206008"/>
    <lineage>
        <taxon>Eukaryota</taxon>
        <taxon>Viridiplantae</taxon>
        <taxon>Streptophyta</taxon>
        <taxon>Embryophyta</taxon>
        <taxon>Tracheophyta</taxon>
        <taxon>Spermatophyta</taxon>
        <taxon>Magnoliopsida</taxon>
        <taxon>Liliopsida</taxon>
        <taxon>Poales</taxon>
        <taxon>Poaceae</taxon>
        <taxon>PACMAD clade</taxon>
        <taxon>Panicoideae</taxon>
        <taxon>Panicodae</taxon>
        <taxon>Paniceae</taxon>
        <taxon>Panicinae</taxon>
        <taxon>Panicum</taxon>
        <taxon>Panicum sect. Panicum</taxon>
    </lineage>
</organism>
<feature type="region of interest" description="Disordered" evidence="1">
    <location>
        <begin position="1"/>
        <end position="23"/>
    </location>
</feature>
<gene>
    <name evidence="2" type="ORF">PAHAL_1G159700</name>
</gene>
<protein>
    <submittedName>
        <fullName evidence="2">Uncharacterized protein</fullName>
    </submittedName>
</protein>
<dbReference type="EMBL" id="CM008046">
    <property type="protein sequence ID" value="PVH66145.1"/>
    <property type="molecule type" value="Genomic_DNA"/>
</dbReference>
<dbReference type="AlphaFoldDB" id="A0A2T8KVE8"/>
<feature type="region of interest" description="Disordered" evidence="1">
    <location>
        <begin position="145"/>
        <end position="243"/>
    </location>
</feature>
<name>A0A2T8KVE8_9POAL</name>
<dbReference type="Gramene" id="PVH66145">
    <property type="protein sequence ID" value="PVH66145"/>
    <property type="gene ID" value="PAHAL_1G159700"/>
</dbReference>
<dbReference type="Proteomes" id="UP000243499">
    <property type="component" value="Chromosome 1"/>
</dbReference>
<reference evidence="2" key="1">
    <citation type="submission" date="2018-04" db="EMBL/GenBank/DDBJ databases">
        <title>WGS assembly of Panicum hallii.</title>
        <authorList>
            <person name="Lovell J."/>
            <person name="Jenkins J."/>
            <person name="Lowry D."/>
            <person name="Mamidi S."/>
            <person name="Sreedasyam A."/>
            <person name="Weng X."/>
            <person name="Barry K."/>
            <person name="Bonette J."/>
            <person name="Campitelli B."/>
            <person name="Daum C."/>
            <person name="Gordon S."/>
            <person name="Gould B."/>
            <person name="Lipzen A."/>
            <person name="Macqueen A."/>
            <person name="Palacio-Mejia J."/>
            <person name="Plott C."/>
            <person name="Shakirov E."/>
            <person name="Shu S."/>
            <person name="Yoshinaga Y."/>
            <person name="Zane M."/>
            <person name="Rokhsar D."/>
            <person name="Grimwood J."/>
            <person name="Schmutz J."/>
            <person name="Juenger T."/>
        </authorList>
    </citation>
    <scope>NUCLEOTIDE SEQUENCE [LARGE SCALE GENOMIC DNA]</scope>
    <source>
        <strain evidence="2">FIL2</strain>
    </source>
</reference>
<proteinExistence type="predicted"/>
<sequence>MSAQPPVGPSRLAAAPVRHSRSHKINEPSWLLVLHRAASGPSASTRTEARPHWGRALHGRLRQAISARGLAAPWAGPPRAAAPQLLPRTRACTLQRRQPRAPLQRRLRAPPCTPSPVLRPLGHLAGSAPGHLLVLHARGLAAPVRDHAKPLRRGSSRARAPARRRRSPTGEEALGAAAACPGKEAPGATSPAQARRTARIHAGLKRRGREAGQAPQEEAPPVEQKKSTRERKNRGEGEIGFSQGLVRKFRKLQGPLGKVKFLINLKT</sequence>
<evidence type="ECO:0000313" key="2">
    <source>
        <dbReference type="EMBL" id="PVH66145.1"/>
    </source>
</evidence>